<keyword evidence="2" id="KW-0238">DNA-binding</keyword>
<reference evidence="5 6" key="2">
    <citation type="journal article" date="2010" name="Stand. Genomic Sci.">
        <title>Complete genome sequence of Sebaldella termitidis type strain (NCTC 11300).</title>
        <authorList>
            <person name="Harmon-Smith M."/>
            <person name="Celia L."/>
            <person name="Chertkov O."/>
            <person name="Lapidus A."/>
            <person name="Copeland A."/>
            <person name="Glavina Del Rio T."/>
            <person name="Nolan M."/>
            <person name="Lucas S."/>
            <person name="Tice H."/>
            <person name="Cheng J.F."/>
            <person name="Han C."/>
            <person name="Detter J.C."/>
            <person name="Bruce D."/>
            <person name="Goodwin L."/>
            <person name="Pitluck S."/>
            <person name="Pati A."/>
            <person name="Liolios K."/>
            <person name="Ivanova N."/>
            <person name="Mavromatis K."/>
            <person name="Mikhailova N."/>
            <person name="Chen A."/>
            <person name="Palaniappan K."/>
            <person name="Land M."/>
            <person name="Hauser L."/>
            <person name="Chang Y.J."/>
            <person name="Jeffries C.D."/>
            <person name="Brettin T."/>
            <person name="Goker M."/>
            <person name="Beck B."/>
            <person name="Bristow J."/>
            <person name="Eisen J.A."/>
            <person name="Markowitz V."/>
            <person name="Hugenholtz P."/>
            <person name="Kyrpides N.C."/>
            <person name="Klenk H.P."/>
            <person name="Chen F."/>
        </authorList>
    </citation>
    <scope>NUCLEOTIDE SEQUENCE [LARGE SCALE GENOMIC DNA]</scope>
    <source>
        <strain evidence="6">ATCC 33386 / NCTC 11300</strain>
    </source>
</reference>
<evidence type="ECO:0000256" key="3">
    <source>
        <dbReference type="ARBA" id="ARBA00023163"/>
    </source>
</evidence>
<dbReference type="SUPFAM" id="SSF46785">
    <property type="entry name" value="Winged helix' DNA-binding domain"/>
    <property type="match status" value="1"/>
</dbReference>
<dbReference type="Gene3D" id="1.10.10.10">
    <property type="entry name" value="Winged helix-like DNA-binding domain superfamily/Winged helix DNA-binding domain"/>
    <property type="match status" value="1"/>
</dbReference>
<dbReference type="HOGENOM" id="CLU_111585_5_3_0"/>
<dbReference type="PANTHER" id="PTHR33204:SF37">
    <property type="entry name" value="HTH-TYPE TRANSCRIPTIONAL REGULATOR YODB"/>
    <property type="match status" value="1"/>
</dbReference>
<reference evidence="6" key="1">
    <citation type="submission" date="2009-09" db="EMBL/GenBank/DDBJ databases">
        <title>The complete chromosome of Sebaldella termitidis ATCC 33386.</title>
        <authorList>
            <consortium name="US DOE Joint Genome Institute (JGI-PGF)"/>
            <person name="Lucas S."/>
            <person name="Copeland A."/>
            <person name="Lapidus A."/>
            <person name="Glavina del Rio T."/>
            <person name="Dalin E."/>
            <person name="Tice H."/>
            <person name="Bruce D."/>
            <person name="Goodwin L."/>
            <person name="Pitluck S."/>
            <person name="Kyrpides N."/>
            <person name="Mavromatis K."/>
            <person name="Ivanova N."/>
            <person name="Mikhailova N."/>
            <person name="Sims D."/>
            <person name="Meincke L."/>
            <person name="Brettin T."/>
            <person name="Detter J.C."/>
            <person name="Han C."/>
            <person name="Larimer F."/>
            <person name="Land M."/>
            <person name="Hauser L."/>
            <person name="Markowitz V."/>
            <person name="Cheng J.F."/>
            <person name="Hugenholtz P."/>
            <person name="Woyke T."/>
            <person name="Wu D."/>
            <person name="Eisen J.A."/>
        </authorList>
    </citation>
    <scope>NUCLEOTIDE SEQUENCE [LARGE SCALE GENOMIC DNA]</scope>
    <source>
        <strain evidence="6">ATCC 33386 / NCTC 11300</strain>
    </source>
</reference>
<dbReference type="AlphaFoldDB" id="D1AQ52"/>
<keyword evidence="6" id="KW-1185">Reference proteome</keyword>
<dbReference type="EMBL" id="CP001739">
    <property type="protein sequence ID" value="ACZ07630.1"/>
    <property type="molecule type" value="Genomic_DNA"/>
</dbReference>
<accession>D1AQ52</accession>
<dbReference type="InterPro" id="IPR036390">
    <property type="entry name" value="WH_DNA-bd_sf"/>
</dbReference>
<protein>
    <submittedName>
        <fullName evidence="5">Transcriptional regulator, HxlR family</fullName>
    </submittedName>
</protein>
<dbReference type="KEGG" id="str:Sterm_0758"/>
<evidence type="ECO:0000256" key="2">
    <source>
        <dbReference type="ARBA" id="ARBA00023125"/>
    </source>
</evidence>
<dbReference type="PANTHER" id="PTHR33204">
    <property type="entry name" value="TRANSCRIPTIONAL REGULATOR, MARR FAMILY"/>
    <property type="match status" value="1"/>
</dbReference>
<evidence type="ECO:0000259" key="4">
    <source>
        <dbReference type="PROSITE" id="PS51118"/>
    </source>
</evidence>
<feature type="domain" description="HTH hxlR-type" evidence="4">
    <location>
        <begin position="4"/>
        <end position="98"/>
    </location>
</feature>
<evidence type="ECO:0000256" key="1">
    <source>
        <dbReference type="ARBA" id="ARBA00023015"/>
    </source>
</evidence>
<gene>
    <name evidence="5" type="ordered locus">Sterm_0758</name>
</gene>
<proteinExistence type="predicted"/>
<dbReference type="InterPro" id="IPR002577">
    <property type="entry name" value="HTH_HxlR"/>
</dbReference>
<dbReference type="PROSITE" id="PS51118">
    <property type="entry name" value="HTH_HXLR"/>
    <property type="match status" value="1"/>
</dbReference>
<dbReference type="Pfam" id="PF01638">
    <property type="entry name" value="HxlR"/>
    <property type="match status" value="1"/>
</dbReference>
<keyword evidence="3" id="KW-0804">Transcription</keyword>
<dbReference type="RefSeq" id="WP_012860226.1">
    <property type="nucleotide sequence ID" value="NC_013517.1"/>
</dbReference>
<dbReference type="eggNOG" id="COG1733">
    <property type="taxonomic scope" value="Bacteria"/>
</dbReference>
<keyword evidence="1" id="KW-0805">Transcription regulation</keyword>
<evidence type="ECO:0000313" key="5">
    <source>
        <dbReference type="EMBL" id="ACZ07630.1"/>
    </source>
</evidence>
<evidence type="ECO:0000313" key="6">
    <source>
        <dbReference type="Proteomes" id="UP000000845"/>
    </source>
</evidence>
<organism evidence="5 6">
    <name type="scientific">Sebaldella termitidis (strain ATCC 33386 / NCTC 11300)</name>
    <dbReference type="NCBI Taxonomy" id="526218"/>
    <lineage>
        <taxon>Bacteria</taxon>
        <taxon>Fusobacteriati</taxon>
        <taxon>Fusobacteriota</taxon>
        <taxon>Fusobacteriia</taxon>
        <taxon>Fusobacteriales</taxon>
        <taxon>Leptotrichiaceae</taxon>
        <taxon>Sebaldella</taxon>
    </lineage>
</organism>
<dbReference type="STRING" id="526218.Sterm_0758"/>
<dbReference type="GO" id="GO:0003677">
    <property type="term" value="F:DNA binding"/>
    <property type="evidence" value="ECO:0007669"/>
    <property type="project" value="UniProtKB-KW"/>
</dbReference>
<dbReference type="InterPro" id="IPR036388">
    <property type="entry name" value="WH-like_DNA-bd_sf"/>
</dbReference>
<dbReference type="Proteomes" id="UP000000845">
    <property type="component" value="Chromosome"/>
</dbReference>
<sequence>MVLIKIQKAFEILGKKWSGLVLYTLLEDPMRFTDIRRNIPELSDRVLAERLKELERLQLVKRNVYTRIPVKVEYELTKKGKELEKSMREIEIWAEDNL</sequence>
<name>D1AQ52_SEBTE</name>